<evidence type="ECO:0000256" key="1">
    <source>
        <dbReference type="SAM" id="Phobius"/>
    </source>
</evidence>
<dbReference type="EMBL" id="CP033713">
    <property type="protein sequence ID" value="AYW92742.1"/>
    <property type="molecule type" value="Genomic_DNA"/>
</dbReference>
<keyword evidence="1" id="KW-0472">Membrane</keyword>
<feature type="transmembrane region" description="Helical" evidence="1">
    <location>
        <begin position="42"/>
        <end position="60"/>
    </location>
</feature>
<keyword evidence="1" id="KW-0812">Transmembrane</keyword>
<dbReference type="Proteomes" id="UP000268669">
    <property type="component" value="Chromosome"/>
</dbReference>
<keyword evidence="1" id="KW-1133">Transmembrane helix</keyword>
<keyword evidence="3" id="KW-1185">Reference proteome</keyword>
<name>A0ABN5R8A7_YERPU</name>
<feature type="transmembrane region" description="Helical" evidence="1">
    <location>
        <begin position="6"/>
        <end position="22"/>
    </location>
</feature>
<gene>
    <name evidence="2" type="ORF">EGX47_16510</name>
</gene>
<proteinExistence type="predicted"/>
<reference evidence="2" key="1">
    <citation type="submission" date="2018-11" db="EMBL/GenBank/DDBJ databases">
        <title>FDA dAtabase for Regulatory Grade micrObial Sequences (FDA-ARGOS): Supporting development and validation of Infectious Disease Dx tests.</title>
        <authorList>
            <person name="Bliska J."/>
            <person name="Cleland M.-M."/>
            <person name="Tallon L."/>
            <person name="Sadzewicz L."/>
            <person name="Zhao X."/>
            <person name="Vavikolanu K."/>
            <person name="Mehta A."/>
            <person name="Aluvathingal J."/>
            <person name="Nadendla S."/>
            <person name="Yan Y."/>
            <person name="Sichtig H."/>
        </authorList>
    </citation>
    <scope>NUCLEOTIDE SEQUENCE [LARGE SCALE GENOMIC DNA]</scope>
    <source>
        <strain evidence="2">FDAARGOS_581</strain>
    </source>
</reference>
<evidence type="ECO:0000313" key="2">
    <source>
        <dbReference type="EMBL" id="AYW92742.1"/>
    </source>
</evidence>
<organism evidence="2 3">
    <name type="scientific">Yersinia pseudotuberculosis</name>
    <dbReference type="NCBI Taxonomy" id="633"/>
    <lineage>
        <taxon>Bacteria</taxon>
        <taxon>Pseudomonadati</taxon>
        <taxon>Pseudomonadota</taxon>
        <taxon>Gammaproteobacteria</taxon>
        <taxon>Enterobacterales</taxon>
        <taxon>Yersiniaceae</taxon>
        <taxon>Yersinia</taxon>
    </lineage>
</organism>
<protein>
    <submittedName>
        <fullName evidence="2">Uncharacterized protein</fullName>
    </submittedName>
</protein>
<accession>A0ABN5R8A7</accession>
<evidence type="ECO:0000313" key="3">
    <source>
        <dbReference type="Proteomes" id="UP000268669"/>
    </source>
</evidence>
<sequence length="62" mass="6839">MDPTVFTGTAVLAAISRLMSLYHPQYNYLLLRGEGGGRGIRLLYLVLVSRLFGAFLLVVMPP</sequence>